<evidence type="ECO:0000256" key="2">
    <source>
        <dbReference type="SAM" id="MobiDB-lite"/>
    </source>
</evidence>
<gene>
    <name evidence="3" type="ORF">E6Q54_06755</name>
</gene>
<reference evidence="3 4" key="1">
    <citation type="submission" date="2018-09" db="EMBL/GenBank/DDBJ databases">
        <title>Metagenome Assembled Genomes from an Advanced Water Purification Facility.</title>
        <authorList>
            <person name="Stamps B.W."/>
            <person name="Spear J.R."/>
        </authorList>
    </citation>
    <scope>NUCLEOTIDE SEQUENCE [LARGE SCALE GENOMIC DNA]</scope>
    <source>
        <strain evidence="3">Bin_29_2</strain>
    </source>
</reference>
<feature type="region of interest" description="Disordered" evidence="2">
    <location>
        <begin position="89"/>
        <end position="119"/>
    </location>
</feature>
<dbReference type="RefSeq" id="WP_276759566.1">
    <property type="nucleotide sequence ID" value="NZ_SSGD01000031.1"/>
</dbReference>
<feature type="compositionally biased region" description="Basic residues" evidence="2">
    <location>
        <begin position="110"/>
        <end position="119"/>
    </location>
</feature>
<comment type="caution">
    <text evidence="3">The sequence shown here is derived from an EMBL/GenBank/DDBJ whole genome shotgun (WGS) entry which is preliminary data.</text>
</comment>
<evidence type="ECO:0000313" key="4">
    <source>
        <dbReference type="Proteomes" id="UP000321797"/>
    </source>
</evidence>
<organism evidence="3 4">
    <name type="scientific">Mycolicibacter arupensis</name>
    <dbReference type="NCBI Taxonomy" id="342002"/>
    <lineage>
        <taxon>Bacteria</taxon>
        <taxon>Bacillati</taxon>
        <taxon>Actinomycetota</taxon>
        <taxon>Actinomycetes</taxon>
        <taxon>Mycobacteriales</taxon>
        <taxon>Mycobacteriaceae</taxon>
        <taxon>Mycolicibacter</taxon>
    </lineage>
</organism>
<keyword evidence="1" id="KW-0175">Coiled coil</keyword>
<evidence type="ECO:0000256" key="1">
    <source>
        <dbReference type="SAM" id="Coils"/>
    </source>
</evidence>
<evidence type="ECO:0000313" key="3">
    <source>
        <dbReference type="EMBL" id="TXI57972.1"/>
    </source>
</evidence>
<dbReference type="Proteomes" id="UP000321797">
    <property type="component" value="Unassembled WGS sequence"/>
</dbReference>
<name>A0A5C7Y8Q3_9MYCO</name>
<feature type="coiled-coil region" evidence="1">
    <location>
        <begin position="40"/>
        <end position="67"/>
    </location>
</feature>
<sequence>MPTSIPADFTKDDVVNPAQWLIAENGYYADYLGSAMYQKQMELTAELHQVRERNEHLTTENTQLRERLGRLTVAFVTLIGDAMRLANLDKHPSTPSRAPDQRCTEAANARARRARSLVR</sequence>
<dbReference type="AlphaFoldDB" id="A0A5C7Y8Q3"/>
<accession>A0A5C7Y8Q3</accession>
<protein>
    <submittedName>
        <fullName evidence="3">Uncharacterized protein</fullName>
    </submittedName>
</protein>
<dbReference type="EMBL" id="SSGD01000031">
    <property type="protein sequence ID" value="TXI57972.1"/>
    <property type="molecule type" value="Genomic_DNA"/>
</dbReference>
<proteinExistence type="predicted"/>